<sequence>MEEMKSLILPHSAKTILSSSSATLAMASYSAHCISNASNSIFISLELLNISFPSANIFSLSFCASSTCTWRAASLFSTCFTSDSTSLYLIKLRSNLCVIVNLIDSFSVRKFLSCNAFAARSASSFKLSSMANNSFFCSIVRVVEEQSKLASILNACLSGESFPES</sequence>
<accession>A0A0D2TC63</accession>
<proteinExistence type="predicted"/>
<dbReference type="Gramene" id="KJB73318">
    <property type="protein sequence ID" value="KJB73318"/>
    <property type="gene ID" value="B456_011G227400"/>
</dbReference>
<dbReference type="EMBL" id="CM001750">
    <property type="protein sequence ID" value="KJB73318.1"/>
    <property type="molecule type" value="Genomic_DNA"/>
</dbReference>
<reference evidence="1 2" key="1">
    <citation type="journal article" date="2012" name="Nature">
        <title>Repeated polyploidization of Gossypium genomes and the evolution of spinnable cotton fibres.</title>
        <authorList>
            <person name="Paterson A.H."/>
            <person name="Wendel J.F."/>
            <person name="Gundlach H."/>
            <person name="Guo H."/>
            <person name="Jenkins J."/>
            <person name="Jin D."/>
            <person name="Llewellyn D."/>
            <person name="Showmaker K.C."/>
            <person name="Shu S."/>
            <person name="Udall J."/>
            <person name="Yoo M.J."/>
            <person name="Byers R."/>
            <person name="Chen W."/>
            <person name="Doron-Faigenboim A."/>
            <person name="Duke M.V."/>
            <person name="Gong L."/>
            <person name="Grimwood J."/>
            <person name="Grover C."/>
            <person name="Grupp K."/>
            <person name="Hu G."/>
            <person name="Lee T.H."/>
            <person name="Li J."/>
            <person name="Lin L."/>
            <person name="Liu T."/>
            <person name="Marler B.S."/>
            <person name="Page J.T."/>
            <person name="Roberts A.W."/>
            <person name="Romanel E."/>
            <person name="Sanders W.S."/>
            <person name="Szadkowski E."/>
            <person name="Tan X."/>
            <person name="Tang H."/>
            <person name="Xu C."/>
            <person name="Wang J."/>
            <person name="Wang Z."/>
            <person name="Zhang D."/>
            <person name="Zhang L."/>
            <person name="Ashrafi H."/>
            <person name="Bedon F."/>
            <person name="Bowers J.E."/>
            <person name="Brubaker C.L."/>
            <person name="Chee P.W."/>
            <person name="Das S."/>
            <person name="Gingle A.R."/>
            <person name="Haigler C.H."/>
            <person name="Harker D."/>
            <person name="Hoffmann L.V."/>
            <person name="Hovav R."/>
            <person name="Jones D.C."/>
            <person name="Lemke C."/>
            <person name="Mansoor S."/>
            <person name="ur Rahman M."/>
            <person name="Rainville L.N."/>
            <person name="Rambani A."/>
            <person name="Reddy U.K."/>
            <person name="Rong J.K."/>
            <person name="Saranga Y."/>
            <person name="Scheffler B.E."/>
            <person name="Scheffler J.A."/>
            <person name="Stelly D.M."/>
            <person name="Triplett B.A."/>
            <person name="Van Deynze A."/>
            <person name="Vaslin M.F."/>
            <person name="Waghmare V.N."/>
            <person name="Walford S.A."/>
            <person name="Wright R.J."/>
            <person name="Zaki E.A."/>
            <person name="Zhang T."/>
            <person name="Dennis E.S."/>
            <person name="Mayer K.F."/>
            <person name="Peterson D.G."/>
            <person name="Rokhsar D.S."/>
            <person name="Wang X."/>
            <person name="Schmutz J."/>
        </authorList>
    </citation>
    <scope>NUCLEOTIDE SEQUENCE [LARGE SCALE GENOMIC DNA]</scope>
</reference>
<organism evidence="1 2">
    <name type="scientific">Gossypium raimondii</name>
    <name type="common">Peruvian cotton</name>
    <name type="synonym">Gossypium klotzschianum subsp. raimondii</name>
    <dbReference type="NCBI Taxonomy" id="29730"/>
    <lineage>
        <taxon>Eukaryota</taxon>
        <taxon>Viridiplantae</taxon>
        <taxon>Streptophyta</taxon>
        <taxon>Embryophyta</taxon>
        <taxon>Tracheophyta</taxon>
        <taxon>Spermatophyta</taxon>
        <taxon>Magnoliopsida</taxon>
        <taxon>eudicotyledons</taxon>
        <taxon>Gunneridae</taxon>
        <taxon>Pentapetalae</taxon>
        <taxon>rosids</taxon>
        <taxon>malvids</taxon>
        <taxon>Malvales</taxon>
        <taxon>Malvaceae</taxon>
        <taxon>Malvoideae</taxon>
        <taxon>Gossypium</taxon>
    </lineage>
</organism>
<keyword evidence="2" id="KW-1185">Reference proteome</keyword>
<protein>
    <submittedName>
        <fullName evidence="1">Uncharacterized protein</fullName>
    </submittedName>
</protein>
<evidence type="ECO:0000313" key="1">
    <source>
        <dbReference type="EMBL" id="KJB73318.1"/>
    </source>
</evidence>
<name>A0A0D2TC63_GOSRA</name>
<dbReference type="Proteomes" id="UP000032304">
    <property type="component" value="Chromosome 11"/>
</dbReference>
<gene>
    <name evidence="1" type="ORF">B456_011G227400</name>
</gene>
<evidence type="ECO:0000313" key="2">
    <source>
        <dbReference type="Proteomes" id="UP000032304"/>
    </source>
</evidence>
<dbReference type="AlphaFoldDB" id="A0A0D2TC63"/>